<sequence length="575" mass="63541">VSTSTFYALRRISYATCEPSTCLMAFLAREPQAPLHLQHCHVFRAPNPEQAEDLNTLVGKAFRTAYAVQLSEERASDLDPDSSPLNSTYTYSRRCRDIPQSRSAESLLSGPSLREQDPIYECTDFVRESRIRMSDQTLAKARLSTISRDNLRYRSFHQPDMRAHPRLLPTLPKNVNHVETLISPAASDVSQTSMVSSSRSFARFRPIKPNTLPVLNCLFAALNNNDEDTPYCEVPPSLSCNNNHINTKRQSCTPIPSSHKSSAYLNDSSTANSESSGDSMSHPPPQPIQLSMGSNFQHLGKSKSAHLISSCDVYSEVADSMTLINRRAQRRSQNWSIDELRSIPNGIGTVYRDVTPASDSPSCQSSRTNRGHSSGFSSGEASCTNSSGTTPPPLNTSIHQLTLGESITLHSENGGNLEDSESILEEPELETAPWFQAGMPRDLALEVLSREPEGAFIVRESNSRNTGLALSVRVPLDFHPGGIAHYLVVRAPRGFRIKGCQKQFPSITSLLVHHSVMPEMLPCPLSLNRYNPTFRPGEEDGSDAGDQGGDYLDPDRDYDLIAQLREGLLMDDIYQ</sequence>
<feature type="compositionally biased region" description="Polar residues" evidence="3">
    <location>
        <begin position="250"/>
        <end position="279"/>
    </location>
</feature>
<dbReference type="SUPFAM" id="SSF55550">
    <property type="entry name" value="SH2 domain"/>
    <property type="match status" value="1"/>
</dbReference>
<feature type="domain" description="SH2" evidence="5">
    <location>
        <begin position="434"/>
        <end position="533"/>
    </location>
</feature>
<protein>
    <recommendedName>
        <fullName evidence="8">SH2 domain-containing protein</fullName>
    </recommendedName>
</protein>
<dbReference type="InterPro" id="IPR006020">
    <property type="entry name" value="PTB/PI_dom"/>
</dbReference>
<evidence type="ECO:0000256" key="3">
    <source>
        <dbReference type="SAM" id="MobiDB-lite"/>
    </source>
</evidence>
<evidence type="ECO:0008006" key="8">
    <source>
        <dbReference type="Google" id="ProtNLM"/>
    </source>
</evidence>
<name>A0A553PNP3_TIGCA</name>
<gene>
    <name evidence="6" type="ORF">TCAL_08844</name>
</gene>
<comment type="caution">
    <text evidence="6">The sequence shown here is derived from an EMBL/GenBank/DDBJ whole genome shotgun (WGS) entry which is preliminary data.</text>
</comment>
<evidence type="ECO:0000256" key="1">
    <source>
        <dbReference type="ARBA" id="ARBA00022999"/>
    </source>
</evidence>
<reference evidence="6 7" key="1">
    <citation type="journal article" date="2018" name="Nat. Ecol. Evol.">
        <title>Genomic signatures of mitonuclear coevolution across populations of Tigriopus californicus.</title>
        <authorList>
            <person name="Barreto F.S."/>
            <person name="Watson E.T."/>
            <person name="Lima T.G."/>
            <person name="Willett C.S."/>
            <person name="Edmands S."/>
            <person name="Li W."/>
            <person name="Burton R.S."/>
        </authorList>
    </citation>
    <scope>NUCLEOTIDE SEQUENCE [LARGE SCALE GENOMIC DNA]</scope>
    <source>
        <strain evidence="6 7">San Diego</strain>
    </source>
</reference>
<dbReference type="Gene3D" id="3.30.505.10">
    <property type="entry name" value="SH2 domain"/>
    <property type="match status" value="1"/>
</dbReference>
<dbReference type="PROSITE" id="PS01179">
    <property type="entry name" value="PID"/>
    <property type="match status" value="1"/>
</dbReference>
<dbReference type="InterPro" id="IPR011993">
    <property type="entry name" value="PH-like_dom_sf"/>
</dbReference>
<dbReference type="CDD" id="cd00173">
    <property type="entry name" value="SH2"/>
    <property type="match status" value="1"/>
</dbReference>
<evidence type="ECO:0000313" key="6">
    <source>
        <dbReference type="EMBL" id="TRY79296.1"/>
    </source>
</evidence>
<dbReference type="PANTHER" id="PTHR15832:SF2">
    <property type="entry name" value="SH2 DOMAIN-CONTAINING PROTEIN"/>
    <property type="match status" value="1"/>
</dbReference>
<feature type="region of interest" description="Disordered" evidence="3">
    <location>
        <begin position="351"/>
        <end position="396"/>
    </location>
</feature>
<evidence type="ECO:0000259" key="4">
    <source>
        <dbReference type="PROSITE" id="PS01179"/>
    </source>
</evidence>
<dbReference type="Pfam" id="PF00640">
    <property type="entry name" value="PID"/>
    <property type="match status" value="1"/>
</dbReference>
<feature type="region of interest" description="Disordered" evidence="3">
    <location>
        <begin position="250"/>
        <end position="293"/>
    </location>
</feature>
<organism evidence="6 7">
    <name type="scientific">Tigriopus californicus</name>
    <name type="common">Marine copepod</name>
    <dbReference type="NCBI Taxonomy" id="6832"/>
    <lineage>
        <taxon>Eukaryota</taxon>
        <taxon>Metazoa</taxon>
        <taxon>Ecdysozoa</taxon>
        <taxon>Arthropoda</taxon>
        <taxon>Crustacea</taxon>
        <taxon>Multicrustacea</taxon>
        <taxon>Hexanauplia</taxon>
        <taxon>Copepoda</taxon>
        <taxon>Harpacticoida</taxon>
        <taxon>Harpacticidae</taxon>
        <taxon>Tigriopus</taxon>
    </lineage>
</organism>
<dbReference type="Gene3D" id="2.30.29.30">
    <property type="entry name" value="Pleckstrin-homology domain (PH domain)/Phosphotyrosine-binding domain (PTB)"/>
    <property type="match status" value="1"/>
</dbReference>
<feature type="compositionally biased region" description="Polar residues" evidence="3">
    <location>
        <begin position="357"/>
        <end position="396"/>
    </location>
</feature>
<proteinExistence type="predicted"/>
<dbReference type="InterPro" id="IPR000980">
    <property type="entry name" value="SH2"/>
</dbReference>
<dbReference type="PROSITE" id="PS50001">
    <property type="entry name" value="SH2"/>
    <property type="match status" value="1"/>
</dbReference>
<keyword evidence="1 2" id="KW-0727">SH2 domain</keyword>
<dbReference type="SUPFAM" id="SSF50729">
    <property type="entry name" value="PH domain-like"/>
    <property type="match status" value="1"/>
</dbReference>
<dbReference type="Proteomes" id="UP000318571">
    <property type="component" value="Chromosome 6"/>
</dbReference>
<evidence type="ECO:0000259" key="5">
    <source>
        <dbReference type="PROSITE" id="PS50001"/>
    </source>
</evidence>
<dbReference type="PANTHER" id="PTHR15832">
    <property type="entry name" value="SHC (SRC HOMOLOGY DOMAIN C-TERMINAL) ADAPTOR HOMOLOG"/>
    <property type="match status" value="1"/>
</dbReference>
<evidence type="ECO:0000256" key="2">
    <source>
        <dbReference type="PROSITE-ProRule" id="PRU00191"/>
    </source>
</evidence>
<feature type="non-terminal residue" evidence="6">
    <location>
        <position position="1"/>
    </location>
</feature>
<evidence type="ECO:0000313" key="7">
    <source>
        <dbReference type="Proteomes" id="UP000318571"/>
    </source>
</evidence>
<dbReference type="Pfam" id="PF00017">
    <property type="entry name" value="SH2"/>
    <property type="match status" value="1"/>
</dbReference>
<dbReference type="EMBL" id="VCGU01000002">
    <property type="protein sequence ID" value="TRY79296.1"/>
    <property type="molecule type" value="Genomic_DNA"/>
</dbReference>
<dbReference type="AlphaFoldDB" id="A0A553PNP3"/>
<accession>A0A553PNP3</accession>
<dbReference type="SMART" id="SM00252">
    <property type="entry name" value="SH2"/>
    <property type="match status" value="1"/>
</dbReference>
<feature type="domain" description="PID" evidence="4">
    <location>
        <begin position="7"/>
        <end position="75"/>
    </location>
</feature>
<feature type="region of interest" description="Disordered" evidence="3">
    <location>
        <begin position="532"/>
        <end position="553"/>
    </location>
</feature>
<dbReference type="InterPro" id="IPR036860">
    <property type="entry name" value="SH2_dom_sf"/>
</dbReference>
<keyword evidence="7" id="KW-1185">Reference proteome</keyword>